<proteinExistence type="predicted"/>
<evidence type="ECO:0000313" key="1">
    <source>
        <dbReference type="EMBL" id="EBU8272197.1"/>
    </source>
</evidence>
<dbReference type="EMBL" id="AAHDHY010000035">
    <property type="protein sequence ID" value="EBU8272197.1"/>
    <property type="molecule type" value="Genomic_DNA"/>
</dbReference>
<name>A0A5V6RME1_SALNE</name>
<protein>
    <submittedName>
        <fullName evidence="1">Uncharacterized protein</fullName>
    </submittedName>
</protein>
<sequence length="143" mass="15902">MGFFGVSQIDFDAVKKERDIAKFKLSCEEMKFNIAMMLGNMKMSTAKAAGFVDSVKIFYDAEMLETAKILYAEIRPQVVELITESQQINNQIVETVEGLGDCKQAFLNYCSEAKLSLTEAVNDINALNSATVKLINSMDSVFC</sequence>
<accession>A0A5V6RME1</accession>
<reference evidence="1" key="1">
    <citation type="submission" date="2018-05" db="EMBL/GenBank/DDBJ databases">
        <authorList>
            <person name="Ashton P.M."/>
            <person name="Dallman T."/>
            <person name="Nair S."/>
            <person name="De Pinna E."/>
            <person name="Peters T."/>
            <person name="Grant K."/>
        </authorList>
    </citation>
    <scope>NUCLEOTIDE SEQUENCE</scope>
    <source>
        <strain evidence="1">412137</strain>
    </source>
</reference>
<comment type="caution">
    <text evidence="1">The sequence shown here is derived from an EMBL/GenBank/DDBJ whole genome shotgun (WGS) entry which is preliminary data.</text>
</comment>
<gene>
    <name evidence="1" type="ORF">DLL80_23810</name>
</gene>
<organism evidence="1">
    <name type="scientific">Salmonella newport</name>
    <dbReference type="NCBI Taxonomy" id="108619"/>
    <lineage>
        <taxon>Bacteria</taxon>
        <taxon>Pseudomonadati</taxon>
        <taxon>Pseudomonadota</taxon>
        <taxon>Gammaproteobacteria</taxon>
        <taxon>Enterobacterales</taxon>
        <taxon>Enterobacteriaceae</taxon>
        <taxon>Salmonella</taxon>
    </lineage>
</organism>
<dbReference type="AlphaFoldDB" id="A0A5V6RME1"/>